<evidence type="ECO:0000313" key="1">
    <source>
        <dbReference type="EMBL" id="KAB1254914.1"/>
    </source>
</evidence>
<name>A0A5N4C958_CAMDR</name>
<dbReference type="EMBL" id="JWIN03000033">
    <property type="protein sequence ID" value="KAB1254914.1"/>
    <property type="molecule type" value="Genomic_DNA"/>
</dbReference>
<reference evidence="1 2" key="1">
    <citation type="journal article" date="2019" name="Mol. Ecol. Resour.">
        <title>Improving Illumina assemblies with Hi-C and long reads: an example with the North African dromedary.</title>
        <authorList>
            <person name="Elbers J.P."/>
            <person name="Rogers M.F."/>
            <person name="Perelman P.L."/>
            <person name="Proskuryakova A.A."/>
            <person name="Serdyukova N.A."/>
            <person name="Johnson W.E."/>
            <person name="Horin P."/>
            <person name="Corander J."/>
            <person name="Murphy D."/>
            <person name="Burger P.A."/>
        </authorList>
    </citation>
    <scope>NUCLEOTIDE SEQUENCE [LARGE SCALE GENOMIC DNA]</scope>
    <source>
        <strain evidence="1">Drom800</strain>
        <tissue evidence="1">Blood</tissue>
    </source>
</reference>
<accession>A0A5N4C958</accession>
<proteinExistence type="predicted"/>
<organism evidence="1 2">
    <name type="scientific">Camelus dromedarius</name>
    <name type="common">Dromedary</name>
    <name type="synonym">Arabian camel</name>
    <dbReference type="NCBI Taxonomy" id="9838"/>
    <lineage>
        <taxon>Eukaryota</taxon>
        <taxon>Metazoa</taxon>
        <taxon>Chordata</taxon>
        <taxon>Craniata</taxon>
        <taxon>Vertebrata</taxon>
        <taxon>Euteleostomi</taxon>
        <taxon>Mammalia</taxon>
        <taxon>Eutheria</taxon>
        <taxon>Laurasiatheria</taxon>
        <taxon>Artiodactyla</taxon>
        <taxon>Tylopoda</taxon>
        <taxon>Camelidae</taxon>
        <taxon>Camelus</taxon>
    </lineage>
</organism>
<dbReference type="Proteomes" id="UP000299084">
    <property type="component" value="Unassembled WGS sequence"/>
</dbReference>
<gene>
    <name evidence="1" type="ORF">Cadr_000028780</name>
</gene>
<dbReference type="AlphaFoldDB" id="A0A5N4C958"/>
<comment type="caution">
    <text evidence="1">The sequence shown here is derived from an EMBL/GenBank/DDBJ whole genome shotgun (WGS) entry which is preliminary data.</text>
</comment>
<protein>
    <submittedName>
        <fullName evidence="1">Uncharacterized protein</fullName>
    </submittedName>
</protein>
<evidence type="ECO:0000313" key="2">
    <source>
        <dbReference type="Proteomes" id="UP000299084"/>
    </source>
</evidence>
<sequence>MGMAWLHNEPTSPSSDGCVIRESALALSPGFEHLGAGQVRGQRPRVRSWKLWEVAKRGRLESSAHAINLRPLPRNVLEILLPNC</sequence>
<keyword evidence="2" id="KW-1185">Reference proteome</keyword>